<organism evidence="1 2">
    <name type="scientific">Azospirillum griseum</name>
    <dbReference type="NCBI Taxonomy" id="2496639"/>
    <lineage>
        <taxon>Bacteria</taxon>
        <taxon>Pseudomonadati</taxon>
        <taxon>Pseudomonadota</taxon>
        <taxon>Alphaproteobacteria</taxon>
        <taxon>Rhodospirillales</taxon>
        <taxon>Azospirillaceae</taxon>
        <taxon>Azospirillum</taxon>
    </lineage>
</organism>
<proteinExistence type="predicted"/>
<accession>A0A431VN50</accession>
<evidence type="ECO:0000313" key="1">
    <source>
        <dbReference type="EMBL" id="RTR23787.1"/>
    </source>
</evidence>
<dbReference type="EMBL" id="RXMA01000002">
    <property type="protein sequence ID" value="RTR23787.1"/>
    <property type="molecule type" value="Genomic_DNA"/>
</dbReference>
<keyword evidence="2" id="KW-1185">Reference proteome</keyword>
<sequence>MLASPSLVLPVRGADDARAAVDSARAAGVGLTLLADGALGVLWLGALLDGLRRAHPDLSVAGVLDCGDRAGEALGALTAQGPGVAAVAVLFTGTPALADRLADIAAGAGRRLLTSPTLAPLSSTEQG</sequence>
<evidence type="ECO:0000313" key="2">
    <source>
        <dbReference type="Proteomes" id="UP000277007"/>
    </source>
</evidence>
<dbReference type="Proteomes" id="UP000277007">
    <property type="component" value="Unassembled WGS sequence"/>
</dbReference>
<dbReference type="OrthoDB" id="7306054at2"/>
<dbReference type="RefSeq" id="WP_126612515.1">
    <property type="nucleotide sequence ID" value="NZ_JBHUCY010000010.1"/>
</dbReference>
<comment type="caution">
    <text evidence="1">The sequence shown here is derived from an EMBL/GenBank/DDBJ whole genome shotgun (WGS) entry which is preliminary data.</text>
</comment>
<protein>
    <submittedName>
        <fullName evidence="1">Uncharacterized protein</fullName>
    </submittedName>
</protein>
<dbReference type="AlphaFoldDB" id="A0A431VN50"/>
<name>A0A431VN50_9PROT</name>
<reference evidence="1 2" key="1">
    <citation type="submission" date="2018-12" db="EMBL/GenBank/DDBJ databases">
        <authorList>
            <person name="Yang Y."/>
        </authorList>
    </citation>
    <scope>NUCLEOTIDE SEQUENCE [LARGE SCALE GENOMIC DNA]</scope>
    <source>
        <strain evidence="1 2">L-25-5w-1</strain>
    </source>
</reference>
<gene>
    <name evidence="1" type="ORF">EJ903_04545</name>
</gene>